<gene>
    <name evidence="1" type="ORF">CKA38_02690</name>
</gene>
<evidence type="ECO:0000313" key="2">
    <source>
        <dbReference type="Proteomes" id="UP000244896"/>
    </source>
</evidence>
<organism evidence="1 2">
    <name type="scientific">Ereboglobus luteus</name>
    <dbReference type="NCBI Taxonomy" id="1796921"/>
    <lineage>
        <taxon>Bacteria</taxon>
        <taxon>Pseudomonadati</taxon>
        <taxon>Verrucomicrobiota</taxon>
        <taxon>Opitutia</taxon>
        <taxon>Opitutales</taxon>
        <taxon>Opitutaceae</taxon>
        <taxon>Ereboglobus</taxon>
    </lineage>
</organism>
<dbReference type="AlphaFoldDB" id="A0A2U8E0J8"/>
<reference evidence="1 2" key="1">
    <citation type="journal article" date="2018" name="Syst. Appl. Microbiol.">
        <title>Ereboglobus luteus gen. nov. sp. nov. from cockroach guts, and new insights into the oxygen relationship of the genera Opitutus and Didymococcus (Verrucomicrobia: Opitutaceae).</title>
        <authorList>
            <person name="Tegtmeier D."/>
            <person name="Belitz A."/>
            <person name="Radek R."/>
            <person name="Heimerl T."/>
            <person name="Brune A."/>
        </authorList>
    </citation>
    <scope>NUCLEOTIDE SEQUENCE [LARGE SCALE GENOMIC DNA]</scope>
    <source>
        <strain evidence="1 2">Ho45</strain>
    </source>
</reference>
<proteinExistence type="predicted"/>
<keyword evidence="2" id="KW-1185">Reference proteome</keyword>
<dbReference type="EMBL" id="CP023004">
    <property type="protein sequence ID" value="AWI08305.1"/>
    <property type="molecule type" value="Genomic_DNA"/>
</dbReference>
<name>A0A2U8E0J8_9BACT</name>
<sequence>MHMTMGNKTQTTEIKLSARALAAVLGGELDIEVFRKSYQIPSNTYGRGFDVFQSLVREGRTIIEAKIESLPDKDDDLIVLRFGLPDAAASKYRMPKDMHDSDRPGG</sequence>
<dbReference type="KEGG" id="elut:CKA38_02690"/>
<dbReference type="Proteomes" id="UP000244896">
    <property type="component" value="Chromosome"/>
</dbReference>
<evidence type="ECO:0000313" key="1">
    <source>
        <dbReference type="EMBL" id="AWI08305.1"/>
    </source>
</evidence>
<accession>A0A2U8E0J8</accession>
<protein>
    <submittedName>
        <fullName evidence="1">Uncharacterized protein</fullName>
    </submittedName>
</protein>